<evidence type="ECO:0000256" key="4">
    <source>
        <dbReference type="ARBA" id="ARBA00022989"/>
    </source>
</evidence>
<feature type="transmembrane region" description="Helical" evidence="6">
    <location>
        <begin position="90"/>
        <end position="115"/>
    </location>
</feature>
<dbReference type="PANTHER" id="PTHR14198:SF14">
    <property type="entry name" value="TRANSMEMBRANE 4 L6 FAMILY MEMBER 18"/>
    <property type="match status" value="1"/>
</dbReference>
<sequence>MGLQKCGGCLSCLLIPLALWSIVVNILLYFPNGKTSYAISNQLTNYVWYFEGICFSGVMMLLLAALLIALERDTYQCCQSESCNKAYRSFISVVLALLGIAFSGYSAIISTLALVQGPFCKTPAGWGYVFKDTAGGYLITYSSWSWCTEPEHVVKWNIILFSILIALSGLQVIICFLKVIAELKQILCGTYSVFIQPGII</sequence>
<evidence type="ECO:0000256" key="3">
    <source>
        <dbReference type="ARBA" id="ARBA00022692"/>
    </source>
</evidence>
<proteinExistence type="inferred from homology"/>
<keyword evidence="8" id="KW-1185">Reference proteome</keyword>
<evidence type="ECO:0000256" key="1">
    <source>
        <dbReference type="ARBA" id="ARBA00004141"/>
    </source>
</evidence>
<organism evidence="7 8">
    <name type="scientific">Pelusios castaneus</name>
    <name type="common">West African mud turtle</name>
    <dbReference type="NCBI Taxonomy" id="367368"/>
    <lineage>
        <taxon>Eukaryota</taxon>
        <taxon>Metazoa</taxon>
        <taxon>Chordata</taxon>
        <taxon>Craniata</taxon>
        <taxon>Vertebrata</taxon>
        <taxon>Euteleostomi</taxon>
        <taxon>Archelosauria</taxon>
        <taxon>Testudinata</taxon>
        <taxon>Testudines</taxon>
        <taxon>Pleurodira</taxon>
        <taxon>Pelomedusidae</taxon>
        <taxon>Pelusios</taxon>
    </lineage>
</organism>
<accession>A0A8C8R606</accession>
<reference evidence="7" key="2">
    <citation type="submission" date="2025-09" db="UniProtKB">
        <authorList>
            <consortium name="Ensembl"/>
        </authorList>
    </citation>
    <scope>IDENTIFICATION</scope>
</reference>
<keyword evidence="5 6" id="KW-0472">Membrane</keyword>
<name>A0A8C8R606_9SAUR</name>
<evidence type="ECO:0000256" key="5">
    <source>
        <dbReference type="ARBA" id="ARBA00023136"/>
    </source>
</evidence>
<evidence type="ECO:0000256" key="6">
    <source>
        <dbReference type="SAM" id="Phobius"/>
    </source>
</evidence>
<dbReference type="Pfam" id="PF05805">
    <property type="entry name" value="L6_membrane"/>
    <property type="match status" value="1"/>
</dbReference>
<dbReference type="AlphaFoldDB" id="A0A8C8R606"/>
<reference evidence="7" key="1">
    <citation type="submission" date="2025-08" db="UniProtKB">
        <authorList>
            <consortium name="Ensembl"/>
        </authorList>
    </citation>
    <scope>IDENTIFICATION</scope>
</reference>
<evidence type="ECO:0000256" key="2">
    <source>
        <dbReference type="ARBA" id="ARBA00006193"/>
    </source>
</evidence>
<keyword evidence="3 6" id="KW-0812">Transmembrane</keyword>
<comment type="similarity">
    <text evidence="2">Belongs to the L6 tetraspanin family.</text>
</comment>
<keyword evidence="4 6" id="KW-1133">Transmembrane helix</keyword>
<dbReference type="InterPro" id="IPR008661">
    <property type="entry name" value="L6_membrane"/>
</dbReference>
<evidence type="ECO:0000313" key="7">
    <source>
        <dbReference type="Ensembl" id="ENSPCEP00000000504.1"/>
    </source>
</evidence>
<comment type="subcellular location">
    <subcellularLocation>
        <location evidence="1">Membrane</location>
        <topology evidence="1">Multi-pass membrane protein</topology>
    </subcellularLocation>
</comment>
<evidence type="ECO:0000313" key="8">
    <source>
        <dbReference type="Proteomes" id="UP000694393"/>
    </source>
</evidence>
<dbReference type="Proteomes" id="UP000694393">
    <property type="component" value="Unplaced"/>
</dbReference>
<feature type="transmembrane region" description="Helical" evidence="6">
    <location>
        <begin position="7"/>
        <end position="28"/>
    </location>
</feature>
<feature type="transmembrane region" description="Helical" evidence="6">
    <location>
        <begin position="158"/>
        <end position="177"/>
    </location>
</feature>
<dbReference type="PANTHER" id="PTHR14198">
    <property type="entry name" value="TRANSMEMBRANE 4 L6 FAMILY MEMBER 1-RELATED"/>
    <property type="match status" value="1"/>
</dbReference>
<feature type="transmembrane region" description="Helical" evidence="6">
    <location>
        <begin position="48"/>
        <end position="70"/>
    </location>
</feature>
<protein>
    <submittedName>
        <fullName evidence="7">Transmembrane 4 L six family member 18</fullName>
    </submittedName>
</protein>
<dbReference type="Ensembl" id="ENSPCET00000000518.1">
    <property type="protein sequence ID" value="ENSPCEP00000000504.1"/>
    <property type="gene ID" value="ENSPCEG00000000439.1"/>
</dbReference>
<dbReference type="GO" id="GO:0016020">
    <property type="term" value="C:membrane"/>
    <property type="evidence" value="ECO:0007669"/>
    <property type="project" value="UniProtKB-SubCell"/>
</dbReference>